<dbReference type="Pfam" id="PF10518">
    <property type="entry name" value="TAT_signal"/>
    <property type="match status" value="1"/>
</dbReference>
<dbReference type="InterPro" id="IPR036188">
    <property type="entry name" value="FAD/NAD-bd_sf"/>
</dbReference>
<dbReference type="Proteomes" id="UP000789325">
    <property type="component" value="Unassembled WGS sequence"/>
</dbReference>
<evidence type="ECO:0000256" key="1">
    <source>
        <dbReference type="ARBA" id="ARBA00022630"/>
    </source>
</evidence>
<sequence>MELNRRDFLKGTLAAGALAATGTALAACSPSSGGAEGGAAASSSDGAAGVLTADNYREMRWSFEIPPEPVADSDIVETYTHDIVVVGAGMAGLCTAVSAAEQGADVIVFSASSKPISRGGSNHAIGSKYPRVANRAGPIPTLSCGNAHRS</sequence>
<feature type="domain" description="FAD-dependent oxidoreductase 2 FAD-binding" evidence="4">
    <location>
        <begin position="82"/>
        <end position="114"/>
    </location>
</feature>
<dbReference type="Gene3D" id="3.50.50.60">
    <property type="entry name" value="FAD/NAD(P)-binding domain"/>
    <property type="match status" value="1"/>
</dbReference>
<dbReference type="GO" id="GO:0016491">
    <property type="term" value="F:oxidoreductase activity"/>
    <property type="evidence" value="ECO:0007669"/>
    <property type="project" value="UniProtKB-KW"/>
</dbReference>
<keyword evidence="2" id="KW-0560">Oxidoreductase</keyword>
<dbReference type="PROSITE" id="PS51318">
    <property type="entry name" value="TAT"/>
    <property type="match status" value="1"/>
</dbReference>
<gene>
    <name evidence="5" type="ORF">K8V16_05080</name>
</gene>
<name>A0A9D2VK94_9ACTN</name>
<dbReference type="SUPFAM" id="SSF51905">
    <property type="entry name" value="FAD/NAD(P)-binding domain"/>
    <property type="match status" value="1"/>
</dbReference>
<proteinExistence type="predicted"/>
<dbReference type="Pfam" id="PF00890">
    <property type="entry name" value="FAD_binding_2"/>
    <property type="match status" value="1"/>
</dbReference>
<dbReference type="PROSITE" id="PS51257">
    <property type="entry name" value="PROKAR_LIPOPROTEIN"/>
    <property type="match status" value="1"/>
</dbReference>
<evidence type="ECO:0000256" key="3">
    <source>
        <dbReference type="SAM" id="SignalP"/>
    </source>
</evidence>
<feature type="chain" id="PRO_5038592412" evidence="3">
    <location>
        <begin position="27"/>
        <end position="150"/>
    </location>
</feature>
<reference evidence="5" key="1">
    <citation type="journal article" date="2021" name="PeerJ">
        <title>Extensive microbial diversity within the chicken gut microbiome revealed by metagenomics and culture.</title>
        <authorList>
            <person name="Gilroy R."/>
            <person name="Ravi A."/>
            <person name="Getino M."/>
            <person name="Pursley I."/>
            <person name="Horton D.L."/>
            <person name="Alikhan N.F."/>
            <person name="Baker D."/>
            <person name="Gharbi K."/>
            <person name="Hall N."/>
            <person name="Watson M."/>
            <person name="Adriaenssens E.M."/>
            <person name="Foster-Nyarko E."/>
            <person name="Jarju S."/>
            <person name="Secka A."/>
            <person name="Antonio M."/>
            <person name="Oren A."/>
            <person name="Chaudhuri R.R."/>
            <person name="La Ragione R."/>
            <person name="Hildebrand F."/>
            <person name="Pallen M.J."/>
        </authorList>
    </citation>
    <scope>NUCLEOTIDE SEQUENCE</scope>
    <source>
        <strain evidence="5">USAMLcec12-2067</strain>
    </source>
</reference>
<reference evidence="5" key="2">
    <citation type="submission" date="2021-09" db="EMBL/GenBank/DDBJ databases">
        <authorList>
            <person name="Gilroy R."/>
        </authorList>
    </citation>
    <scope>NUCLEOTIDE SEQUENCE</scope>
    <source>
        <strain evidence="5">USAMLcec12-2067</strain>
    </source>
</reference>
<feature type="signal peptide" evidence="3">
    <location>
        <begin position="1"/>
        <end position="26"/>
    </location>
</feature>
<dbReference type="AlphaFoldDB" id="A0A9D2VK94"/>
<dbReference type="InterPro" id="IPR003953">
    <property type="entry name" value="FAD-dep_OxRdtase_2_FAD-bd"/>
</dbReference>
<evidence type="ECO:0000259" key="4">
    <source>
        <dbReference type="Pfam" id="PF00890"/>
    </source>
</evidence>
<keyword evidence="1" id="KW-0285">Flavoprotein</keyword>
<keyword evidence="3" id="KW-0732">Signal</keyword>
<evidence type="ECO:0000256" key="2">
    <source>
        <dbReference type="ARBA" id="ARBA00023002"/>
    </source>
</evidence>
<protein>
    <submittedName>
        <fullName evidence="5">FAD-dependent oxidoreductase</fullName>
    </submittedName>
</protein>
<comment type="caution">
    <text evidence="5">The sequence shown here is derived from an EMBL/GenBank/DDBJ whole genome shotgun (WGS) entry which is preliminary data.</text>
</comment>
<dbReference type="EMBL" id="DYZL01000100">
    <property type="protein sequence ID" value="HJH43153.1"/>
    <property type="molecule type" value="Genomic_DNA"/>
</dbReference>
<organism evidence="5 6">
    <name type="scientific">Rubneribacter badeniensis</name>
    <dbReference type="NCBI Taxonomy" id="2070688"/>
    <lineage>
        <taxon>Bacteria</taxon>
        <taxon>Bacillati</taxon>
        <taxon>Actinomycetota</taxon>
        <taxon>Coriobacteriia</taxon>
        <taxon>Eggerthellales</taxon>
        <taxon>Eggerthellaceae</taxon>
        <taxon>Rubneribacter</taxon>
    </lineage>
</organism>
<evidence type="ECO:0000313" key="6">
    <source>
        <dbReference type="Proteomes" id="UP000789325"/>
    </source>
</evidence>
<dbReference type="InterPro" id="IPR019546">
    <property type="entry name" value="TAT_signal_bac_arc"/>
</dbReference>
<evidence type="ECO:0000313" key="5">
    <source>
        <dbReference type="EMBL" id="HJH43153.1"/>
    </source>
</evidence>
<dbReference type="InterPro" id="IPR006311">
    <property type="entry name" value="TAT_signal"/>
</dbReference>
<accession>A0A9D2VK94</accession>